<dbReference type="SMART" id="SM00110">
    <property type="entry name" value="C1Q"/>
    <property type="match status" value="1"/>
</dbReference>
<evidence type="ECO:0000259" key="5">
    <source>
        <dbReference type="PROSITE" id="PS50871"/>
    </source>
</evidence>
<dbReference type="AlphaFoldDB" id="A0A8C6SJ73"/>
<organism evidence="6 7">
    <name type="scientific">Neogobius melanostomus</name>
    <name type="common">round goby</name>
    <dbReference type="NCBI Taxonomy" id="47308"/>
    <lineage>
        <taxon>Eukaryota</taxon>
        <taxon>Metazoa</taxon>
        <taxon>Chordata</taxon>
        <taxon>Craniata</taxon>
        <taxon>Vertebrata</taxon>
        <taxon>Euteleostomi</taxon>
        <taxon>Actinopterygii</taxon>
        <taxon>Neopterygii</taxon>
        <taxon>Teleostei</taxon>
        <taxon>Neoteleostei</taxon>
        <taxon>Acanthomorphata</taxon>
        <taxon>Gobiaria</taxon>
        <taxon>Gobiiformes</taxon>
        <taxon>Gobioidei</taxon>
        <taxon>Gobiidae</taxon>
        <taxon>Benthophilinae</taxon>
        <taxon>Neogobiini</taxon>
        <taxon>Neogobius</taxon>
    </lineage>
</organism>
<reference evidence="6" key="2">
    <citation type="submission" date="2025-09" db="UniProtKB">
        <authorList>
            <consortium name="Ensembl"/>
        </authorList>
    </citation>
    <scope>IDENTIFICATION</scope>
</reference>
<dbReference type="Ensembl" id="ENSNMLT00000007554.1">
    <property type="protein sequence ID" value="ENSNMLP00000006613.1"/>
    <property type="gene ID" value="ENSNMLG00000004788.1"/>
</dbReference>
<evidence type="ECO:0000256" key="1">
    <source>
        <dbReference type="ARBA" id="ARBA00004613"/>
    </source>
</evidence>
<evidence type="ECO:0000313" key="7">
    <source>
        <dbReference type="Proteomes" id="UP000694523"/>
    </source>
</evidence>
<dbReference type="PANTHER" id="PTHR22923:SF102">
    <property type="entry name" value="CEREBELLIN 13-RELATED"/>
    <property type="match status" value="1"/>
</dbReference>
<proteinExistence type="predicted"/>
<evidence type="ECO:0000256" key="2">
    <source>
        <dbReference type="ARBA" id="ARBA00022525"/>
    </source>
</evidence>
<evidence type="ECO:0000313" key="6">
    <source>
        <dbReference type="Ensembl" id="ENSNMLP00000006613.1"/>
    </source>
</evidence>
<keyword evidence="3 4" id="KW-0732">Signal</keyword>
<name>A0A8C6SJ73_9GOBI</name>
<dbReference type="SUPFAM" id="SSF49842">
    <property type="entry name" value="TNF-like"/>
    <property type="match status" value="1"/>
</dbReference>
<protein>
    <recommendedName>
        <fullName evidence="5">C1q domain-containing protein</fullName>
    </recommendedName>
</protein>
<dbReference type="PANTHER" id="PTHR22923">
    <property type="entry name" value="CEREBELLIN-RELATED"/>
    <property type="match status" value="1"/>
</dbReference>
<accession>A0A8C6SJ73</accession>
<evidence type="ECO:0000256" key="4">
    <source>
        <dbReference type="SAM" id="SignalP"/>
    </source>
</evidence>
<comment type="subcellular location">
    <subcellularLocation>
        <location evidence="1">Secreted</location>
    </subcellularLocation>
</comment>
<sequence>MPLSISCLSFSSRVEILLHVLALSLLECDQETVKLSENSALRSQLTAFESRMAQVEKTLQPKVAFSVGLTSSGLVGPYNAMKTLVYNKIFSNIGGAYNPAKGIFTAPVRGVYYFTFTGFNNHHTPGGMMMYVGNKMLSFPQSRVSETFFSNAVTRQMSEGETAWVRLPAGYSLYDDGHHYCTLTGFLLYPVSTK</sequence>
<keyword evidence="7" id="KW-1185">Reference proteome</keyword>
<evidence type="ECO:0000256" key="3">
    <source>
        <dbReference type="ARBA" id="ARBA00022729"/>
    </source>
</evidence>
<dbReference type="InterPro" id="IPR001073">
    <property type="entry name" value="C1q_dom"/>
</dbReference>
<feature type="signal peptide" evidence="4">
    <location>
        <begin position="1"/>
        <end position="28"/>
    </location>
</feature>
<dbReference type="Gene3D" id="2.60.120.40">
    <property type="match status" value="1"/>
</dbReference>
<dbReference type="PRINTS" id="PR00007">
    <property type="entry name" value="COMPLEMNTC1Q"/>
</dbReference>
<feature type="domain" description="C1q" evidence="5">
    <location>
        <begin position="58"/>
        <end position="194"/>
    </location>
</feature>
<dbReference type="GO" id="GO:0005576">
    <property type="term" value="C:extracellular region"/>
    <property type="evidence" value="ECO:0007669"/>
    <property type="project" value="UniProtKB-SubCell"/>
</dbReference>
<dbReference type="PROSITE" id="PS50871">
    <property type="entry name" value="C1Q"/>
    <property type="match status" value="1"/>
</dbReference>
<feature type="chain" id="PRO_5034465428" description="C1q domain-containing protein" evidence="4">
    <location>
        <begin position="29"/>
        <end position="194"/>
    </location>
</feature>
<reference evidence="6" key="1">
    <citation type="submission" date="2025-08" db="UniProtKB">
        <authorList>
            <consortium name="Ensembl"/>
        </authorList>
    </citation>
    <scope>IDENTIFICATION</scope>
</reference>
<keyword evidence="2" id="KW-0964">Secreted</keyword>
<dbReference type="InterPro" id="IPR050822">
    <property type="entry name" value="Cerebellin_Synaptic_Org"/>
</dbReference>
<dbReference type="Pfam" id="PF00386">
    <property type="entry name" value="C1q"/>
    <property type="match status" value="1"/>
</dbReference>
<dbReference type="InterPro" id="IPR008983">
    <property type="entry name" value="Tumour_necrosis_fac-like_dom"/>
</dbReference>
<dbReference type="Proteomes" id="UP000694523">
    <property type="component" value="Unplaced"/>
</dbReference>